<sequence>MQNGYIERFNRFFREDILDAFYFNDIYQLQRLADKWREYYNFNHPHNALGNKSPKEYKPRFDEEFRGFLKCKSQHLIMLYSL</sequence>
<gene>
    <name evidence="2" type="ORF">C8P70_1762</name>
</gene>
<evidence type="ECO:0000313" key="2">
    <source>
        <dbReference type="EMBL" id="TDS49325.1"/>
    </source>
</evidence>
<organism evidence="2 3">
    <name type="scientific">Myroides indicus</name>
    <dbReference type="NCBI Taxonomy" id="1323422"/>
    <lineage>
        <taxon>Bacteria</taxon>
        <taxon>Pseudomonadati</taxon>
        <taxon>Bacteroidota</taxon>
        <taxon>Flavobacteriia</taxon>
        <taxon>Flavobacteriales</taxon>
        <taxon>Flavobacteriaceae</taxon>
        <taxon>Myroides</taxon>
    </lineage>
</organism>
<evidence type="ECO:0000259" key="1">
    <source>
        <dbReference type="PROSITE" id="PS50994"/>
    </source>
</evidence>
<dbReference type="Gene3D" id="3.30.420.10">
    <property type="entry name" value="Ribonuclease H-like superfamily/Ribonuclease H"/>
    <property type="match status" value="1"/>
</dbReference>
<protein>
    <submittedName>
        <fullName evidence="2">Putative transposase</fullName>
    </submittedName>
</protein>
<keyword evidence="3" id="KW-1185">Reference proteome</keyword>
<dbReference type="PANTHER" id="PTHR47515">
    <property type="entry name" value="LOW CALCIUM RESPONSE LOCUS PROTEIN T"/>
    <property type="match status" value="1"/>
</dbReference>
<name>A0A4R7EU70_9FLAO</name>
<dbReference type="AlphaFoldDB" id="A0A4R7EU70"/>
<dbReference type="GO" id="GO:0003676">
    <property type="term" value="F:nucleic acid binding"/>
    <property type="evidence" value="ECO:0007669"/>
    <property type="project" value="InterPro"/>
</dbReference>
<dbReference type="SUPFAM" id="SSF53098">
    <property type="entry name" value="Ribonuclease H-like"/>
    <property type="match status" value="1"/>
</dbReference>
<dbReference type="GO" id="GO:0015074">
    <property type="term" value="P:DNA integration"/>
    <property type="evidence" value="ECO:0007669"/>
    <property type="project" value="InterPro"/>
</dbReference>
<accession>A0A4R7EU70</accession>
<dbReference type="InterPro" id="IPR036397">
    <property type="entry name" value="RNaseH_sf"/>
</dbReference>
<reference evidence="2 3" key="1">
    <citation type="submission" date="2019-03" db="EMBL/GenBank/DDBJ databases">
        <title>Genomic Encyclopedia of Archaeal and Bacterial Type Strains, Phase II (KMG-II): from individual species to whole genera.</title>
        <authorList>
            <person name="Goeker M."/>
        </authorList>
    </citation>
    <scope>NUCLEOTIDE SEQUENCE [LARGE SCALE GENOMIC DNA]</scope>
    <source>
        <strain evidence="2 3">DSM 28213</strain>
    </source>
</reference>
<dbReference type="InterPro" id="IPR001584">
    <property type="entry name" value="Integrase_cat-core"/>
</dbReference>
<evidence type="ECO:0000313" key="3">
    <source>
        <dbReference type="Proteomes" id="UP000295215"/>
    </source>
</evidence>
<dbReference type="EMBL" id="SOAG01000076">
    <property type="protein sequence ID" value="TDS49325.1"/>
    <property type="molecule type" value="Genomic_DNA"/>
</dbReference>
<dbReference type="Pfam" id="PF13683">
    <property type="entry name" value="rve_3"/>
    <property type="match status" value="1"/>
</dbReference>
<dbReference type="Proteomes" id="UP000295215">
    <property type="component" value="Unassembled WGS sequence"/>
</dbReference>
<feature type="domain" description="Integrase catalytic" evidence="1">
    <location>
        <begin position="1"/>
        <end position="62"/>
    </location>
</feature>
<dbReference type="RefSeq" id="WP_166666244.1">
    <property type="nucleotide sequence ID" value="NZ_SOAG01000076.1"/>
</dbReference>
<comment type="caution">
    <text evidence="2">The sequence shown here is derived from an EMBL/GenBank/DDBJ whole genome shotgun (WGS) entry which is preliminary data.</text>
</comment>
<dbReference type="PROSITE" id="PS50994">
    <property type="entry name" value="INTEGRASE"/>
    <property type="match status" value="1"/>
</dbReference>
<proteinExistence type="predicted"/>
<dbReference type="PANTHER" id="PTHR47515:SF3">
    <property type="entry name" value="INTEGRASE CORE DOMAIN PROTEIN"/>
    <property type="match status" value="1"/>
</dbReference>
<dbReference type="InterPro" id="IPR012337">
    <property type="entry name" value="RNaseH-like_sf"/>
</dbReference>